<feature type="compositionally biased region" description="Polar residues" evidence="1">
    <location>
        <begin position="106"/>
        <end position="127"/>
    </location>
</feature>
<sequence length="222" mass="25133">MSKVKFQNLSKAKKERTETLFKKSYELSRIFLHNPPHTGRVAVLVEHDGRWQVFLSDETSQWPINLDAMQPLEIKSVSKMRSQEEANEDRELLNSLHHGAGDNATAEEQQAPSLTGTSQEPLDTLQRSQHTPEIPLLGETEMQQSEEPLPEWDPDLQGPQAQPTTPTIPTSVSDEGSTYHSQAAESMGQRSSRARRLLNSSPTEFNFRRTTRRPIRNAQHAI</sequence>
<evidence type="ECO:0000256" key="1">
    <source>
        <dbReference type="SAM" id="MobiDB-lite"/>
    </source>
</evidence>
<comment type="caution">
    <text evidence="2">The sequence shown here is derived from an EMBL/GenBank/DDBJ whole genome shotgun (WGS) entry which is preliminary data.</text>
</comment>
<keyword evidence="3" id="KW-1185">Reference proteome</keyword>
<evidence type="ECO:0000313" key="3">
    <source>
        <dbReference type="Proteomes" id="UP000237631"/>
    </source>
</evidence>
<accession>A0A2S6BXE5</accession>
<dbReference type="AlphaFoldDB" id="A0A2S6BXE5"/>
<organism evidence="2 3">
    <name type="scientific">Cercospora berteroae</name>
    <dbReference type="NCBI Taxonomy" id="357750"/>
    <lineage>
        <taxon>Eukaryota</taxon>
        <taxon>Fungi</taxon>
        <taxon>Dikarya</taxon>
        <taxon>Ascomycota</taxon>
        <taxon>Pezizomycotina</taxon>
        <taxon>Dothideomycetes</taxon>
        <taxon>Dothideomycetidae</taxon>
        <taxon>Mycosphaerellales</taxon>
        <taxon>Mycosphaerellaceae</taxon>
        <taxon>Cercospora</taxon>
    </lineage>
</organism>
<dbReference type="OrthoDB" id="3962859at2759"/>
<dbReference type="Proteomes" id="UP000237631">
    <property type="component" value="Unassembled WGS sequence"/>
</dbReference>
<protein>
    <submittedName>
        <fullName evidence="2">Uncharacterized protein</fullName>
    </submittedName>
</protein>
<feature type="compositionally biased region" description="Polar residues" evidence="1">
    <location>
        <begin position="171"/>
        <end position="184"/>
    </location>
</feature>
<feature type="region of interest" description="Disordered" evidence="1">
    <location>
        <begin position="142"/>
        <end position="222"/>
    </location>
</feature>
<evidence type="ECO:0000313" key="2">
    <source>
        <dbReference type="EMBL" id="PPJ52153.1"/>
    </source>
</evidence>
<dbReference type="EMBL" id="PNEN01001717">
    <property type="protein sequence ID" value="PPJ52153.1"/>
    <property type="molecule type" value="Genomic_DNA"/>
</dbReference>
<feature type="region of interest" description="Disordered" evidence="1">
    <location>
        <begin position="104"/>
        <end position="127"/>
    </location>
</feature>
<feature type="compositionally biased region" description="Low complexity" evidence="1">
    <location>
        <begin position="157"/>
        <end position="170"/>
    </location>
</feature>
<gene>
    <name evidence="2" type="ORF">CBER1_10986</name>
</gene>
<proteinExistence type="predicted"/>
<name>A0A2S6BXE5_9PEZI</name>
<reference evidence="3" key="1">
    <citation type="journal article" date="2017" name="bioRxiv">
        <title>Conservation of a gene cluster reveals novel cercosporin biosynthetic mechanisms and extends production to the genus Colletotrichum.</title>
        <authorList>
            <person name="de Jonge R."/>
            <person name="Ebert M.K."/>
            <person name="Huitt-Roehl C.R."/>
            <person name="Pal P."/>
            <person name="Suttle J.C."/>
            <person name="Spanner R.E."/>
            <person name="Neubauer J.D."/>
            <person name="Jurick W.M.II."/>
            <person name="Stott K.A."/>
            <person name="Secor G.A."/>
            <person name="Thomma B.P.H.J."/>
            <person name="Van de Peer Y."/>
            <person name="Townsend C.A."/>
            <person name="Bolton M.D."/>
        </authorList>
    </citation>
    <scope>NUCLEOTIDE SEQUENCE [LARGE SCALE GENOMIC DNA]</scope>
    <source>
        <strain evidence="3">CBS538.71</strain>
    </source>
</reference>